<evidence type="ECO:0000256" key="1">
    <source>
        <dbReference type="SAM" id="Phobius"/>
    </source>
</evidence>
<keyword evidence="1" id="KW-1133">Transmembrane helix</keyword>
<reference evidence="3" key="1">
    <citation type="journal article" date="2021" name="Science">
        <title>Hunting the eagle killer: A cyanobacterial neurotoxin causes vacuolar myelinopathy.</title>
        <authorList>
            <person name="Breinlinger S."/>
            <person name="Phillips T.J."/>
            <person name="Haram B.N."/>
            <person name="Mares J."/>
            <person name="Martinez Yerena J.A."/>
            <person name="Hrouzek P."/>
            <person name="Sobotka R."/>
            <person name="Henderson W.M."/>
            <person name="Schmieder P."/>
            <person name="Williams S.M."/>
            <person name="Lauderdale J.D."/>
            <person name="Wilde H.D."/>
            <person name="Gerrin W."/>
            <person name="Kust A."/>
            <person name="Washington J.W."/>
            <person name="Wagner C."/>
            <person name="Geier B."/>
            <person name="Liebeke M."/>
            <person name="Enke H."/>
            <person name="Niedermeyer T.H.J."/>
            <person name="Wilde S.B."/>
        </authorList>
    </citation>
    <scope>NUCLEOTIDE SEQUENCE [LARGE SCALE GENOMIC DNA]</scope>
    <source>
        <strain evidence="3">Thurmond2011</strain>
    </source>
</reference>
<name>A0AAP5M705_9CYAN</name>
<proteinExistence type="predicted"/>
<organism evidence="2 3">
    <name type="scientific">Aetokthonos hydrillicola Thurmond2011</name>
    <dbReference type="NCBI Taxonomy" id="2712845"/>
    <lineage>
        <taxon>Bacteria</taxon>
        <taxon>Bacillati</taxon>
        <taxon>Cyanobacteriota</taxon>
        <taxon>Cyanophyceae</taxon>
        <taxon>Nostocales</taxon>
        <taxon>Hapalosiphonaceae</taxon>
        <taxon>Aetokthonos</taxon>
    </lineage>
</organism>
<evidence type="ECO:0000313" key="2">
    <source>
        <dbReference type="EMBL" id="MDR9897621.1"/>
    </source>
</evidence>
<dbReference type="RefSeq" id="WP_208338361.1">
    <property type="nucleotide sequence ID" value="NZ_CAWQFN010000089.1"/>
</dbReference>
<dbReference type="EMBL" id="JAALHA020000013">
    <property type="protein sequence ID" value="MDR9897621.1"/>
    <property type="molecule type" value="Genomic_DNA"/>
</dbReference>
<keyword evidence="1" id="KW-0472">Membrane</keyword>
<evidence type="ECO:0000313" key="3">
    <source>
        <dbReference type="Proteomes" id="UP000667802"/>
    </source>
</evidence>
<gene>
    <name evidence="2" type="ORF">G7B40_024075</name>
</gene>
<dbReference type="Proteomes" id="UP000667802">
    <property type="component" value="Unassembled WGS sequence"/>
</dbReference>
<dbReference type="AlphaFoldDB" id="A0AAP5M705"/>
<protein>
    <submittedName>
        <fullName evidence="2">Uncharacterized protein</fullName>
    </submittedName>
</protein>
<keyword evidence="3" id="KW-1185">Reference proteome</keyword>
<accession>A0AAP5M705</accession>
<comment type="caution">
    <text evidence="2">The sequence shown here is derived from an EMBL/GenBank/DDBJ whole genome shotgun (WGS) entry which is preliminary data.</text>
</comment>
<sequence>MVRLLEKRKATVSLLGTFAIATLGLHLFTLFLLIFQGFTIRKLSLQKIPTFVQLVDGKQVTNINNLERDNEAIRQFVSKTMTSMFNWTGTLPPQTIEQVTNPTQDPGINITTPQGTRKVTTSSWVASFGLSEDFRKGFLAEVGNMTPPEVFSNIPSQAISGQLIIKRVYPPKPIEPGKWEVGIVANIIQKKRFEDKTIVTPFNKDLLVRAVDTFSYPNDTSTELQKAIYSVRSEKIEIYEMRNLCLLDQYEKPNGQQFPICGNTQNNFNQ</sequence>
<keyword evidence="1" id="KW-0812">Transmembrane</keyword>
<feature type="transmembrane region" description="Helical" evidence="1">
    <location>
        <begin position="12"/>
        <end position="35"/>
    </location>
</feature>